<feature type="region of interest" description="Disordered" evidence="1">
    <location>
        <begin position="537"/>
        <end position="557"/>
    </location>
</feature>
<dbReference type="InterPro" id="IPR027417">
    <property type="entry name" value="P-loop_NTPase"/>
</dbReference>
<organism evidence="2 3">
    <name type="scientific">Actinospica acidithermotolerans</name>
    <dbReference type="NCBI Taxonomy" id="2828514"/>
    <lineage>
        <taxon>Bacteria</taxon>
        <taxon>Bacillati</taxon>
        <taxon>Actinomycetota</taxon>
        <taxon>Actinomycetes</taxon>
        <taxon>Catenulisporales</taxon>
        <taxon>Actinospicaceae</taxon>
        <taxon>Actinospica</taxon>
    </lineage>
</organism>
<sequence length="1112" mass="121954">MIDEFEDRATPRADETALYPRLISCSLLFAERHFAVKDDHFGTVVPLSAAQYLLTGQLDAWSGAQDLSELEELLLARMLRHRQNLLAVDTEFFNYAPSMLAEGRITHFGPAGEGAAAPHHGSDPLACARALLDELDTIRAQAPSRSVVAPPGMYTAPLRVANQDTGASFTIDARYHLQEHHKAPEVAVPRVTTAPPLPEIGVKVLQFQQLAATLDGLQGQTFRTTNTLFANLRTGQDEQVRDELRLSAGPMSVLNAPTGVGKSVMMRGLGSWCVQQDTTLALVVPNNFAALELAYGIIQDLDALGLPSRGVVVPLMSPDSMMAVREKVTATSRDPGFIAWVNRTLGYGCGLTGTAELDEEVDAWVPGAEPCRDLIPIGTPAPERAGSGQPRRPKLPVIHTCPFYQSCGKHTLVEQAATAKIIVTTHANFQVGRLRIPVAFDDGEPVENESVERLVLARSQLVVIDEVDAFQDTALGRAGRELVLMWGGRTDGVPLHELDRQVTEAFTRVPGSMDEPTRGHLFAARLSSMDYANHLARGRLGPTPARRAKGGKRAQRGVDQHPQWIIPNRWDGYLAVMLKAFFRQDKAFMVTDPEAHRHEQADMVMLKHLTRSKTPLEDLPAHVKPIAEALRALTAPSAVGGVLEHTRRVLDAELSEWIGDRLRVETVDRLLRRSYLVPLRSTLYWFVNNANRLNTAGIPAARQIADALGAYSTWRAAPYGPQGRLMFAFTEHVPEGNPGDTRLAVSGFGGDPHVYTTGLGSVTALAQAGHSRAVLGLSATAYFPGAHRHHIHTPPTWWVPDLDAGGVSVRAEPIPGLDREMIRISGKTGKKRREATRLLGRKLAPRLGRELEDLAQATDTPGVQDRIALATTSYESCILLAEGLRQGGIDPELICVGVRPDAQACLDQPGMWNELPGDRLEDFGRMRRARIIIAPLGRIERSLNILAPAQTRSAIGSIWLAIRPVPLIDDPAELLAHVNAAAYAQARSSETPWLELKRRRDIAGHYFEDLATSQRYMRALPKRAQMALAAELIITLIQLVGRARRGGTPGVVNLVDYAFLDPRGGSDLPKLIQELRADWERTGELPRLRAYYGATLQAFFDFADTHRKDRSC</sequence>
<dbReference type="AlphaFoldDB" id="A0A941EAF0"/>
<dbReference type="SUPFAM" id="SSF52540">
    <property type="entry name" value="P-loop containing nucleoside triphosphate hydrolases"/>
    <property type="match status" value="1"/>
</dbReference>
<evidence type="ECO:0000313" key="2">
    <source>
        <dbReference type="EMBL" id="MBR7826630.1"/>
    </source>
</evidence>
<evidence type="ECO:0000256" key="1">
    <source>
        <dbReference type="SAM" id="MobiDB-lite"/>
    </source>
</evidence>
<evidence type="ECO:0000313" key="3">
    <source>
        <dbReference type="Proteomes" id="UP000676325"/>
    </source>
</evidence>
<dbReference type="EMBL" id="JAGSOH010000020">
    <property type="protein sequence ID" value="MBR7826630.1"/>
    <property type="molecule type" value="Genomic_DNA"/>
</dbReference>
<proteinExistence type="predicted"/>
<keyword evidence="3" id="KW-1185">Reference proteome</keyword>
<gene>
    <name evidence="2" type="ORF">KDK95_09965</name>
</gene>
<protein>
    <recommendedName>
        <fullName evidence="4">Helicase ATP-binding domain-containing protein</fullName>
    </recommendedName>
</protein>
<evidence type="ECO:0008006" key="4">
    <source>
        <dbReference type="Google" id="ProtNLM"/>
    </source>
</evidence>
<name>A0A941EAF0_9ACTN</name>
<feature type="compositionally biased region" description="Basic residues" evidence="1">
    <location>
        <begin position="546"/>
        <end position="555"/>
    </location>
</feature>
<accession>A0A941EAF0</accession>
<dbReference type="Proteomes" id="UP000676325">
    <property type="component" value="Unassembled WGS sequence"/>
</dbReference>
<dbReference type="RefSeq" id="WP_212517779.1">
    <property type="nucleotide sequence ID" value="NZ_JAGSOH010000020.1"/>
</dbReference>
<comment type="caution">
    <text evidence="2">The sequence shown here is derived from an EMBL/GenBank/DDBJ whole genome shotgun (WGS) entry which is preliminary data.</text>
</comment>
<reference evidence="2" key="1">
    <citation type="submission" date="2021-04" db="EMBL/GenBank/DDBJ databases">
        <title>Genome based classification of Actinospica acidithermotolerans sp. nov., an actinobacterium isolated from an Indonesian hot spring.</title>
        <authorList>
            <person name="Kusuma A.B."/>
            <person name="Putra K.E."/>
            <person name="Nafisah S."/>
            <person name="Loh J."/>
            <person name="Nouioui I."/>
            <person name="Goodfellow M."/>
        </authorList>
    </citation>
    <scope>NUCLEOTIDE SEQUENCE</scope>
    <source>
        <strain evidence="2">MGRD01-02</strain>
    </source>
</reference>